<evidence type="ECO:0000313" key="1">
    <source>
        <dbReference type="EMBL" id="KAI3789629.1"/>
    </source>
</evidence>
<comment type="caution">
    <text evidence="1">The sequence shown here is derived from an EMBL/GenBank/DDBJ whole genome shotgun (WGS) entry which is preliminary data.</text>
</comment>
<gene>
    <name evidence="1" type="ORF">L2E82_02429</name>
</gene>
<sequence>MALLRPPPTITFHPTLHHRNRLPRSPSHLYTERRKVIKSRTSTLKSGDRLQALQIVNVESDSDREEGILMSEVVEEQPREVCTGRKWNALDVTKAEVVAALHLLCVFAPFTFSWRALWLSFGLYMVTGLLGITLSFHRHLSHKSFKIPKWLEYTFAYCGVHALQGDPIDWVRTHWYHHQYCDSERDPHTPTQGFWFSYILWLFDTEKIANMSGDPNIIEEMEKQPFYKFLRKTYILHPIALGLLLYALGGFPFIVWGVGVRTVCLYHMTWVLNAVCHGLGHRTWVTSDLSRNIWWLGVFLFGEGWHNNHHAFQYSAKFGLEWWQIDMTWYVIRLLETIKVATDVKQPNQIDIQRKIVPSKT</sequence>
<accession>A0ACB9H1K9</accession>
<dbReference type="EMBL" id="CM042009">
    <property type="protein sequence ID" value="KAI3789629.1"/>
    <property type="molecule type" value="Genomic_DNA"/>
</dbReference>
<dbReference type="Proteomes" id="UP001055811">
    <property type="component" value="Linkage Group LG01"/>
</dbReference>
<reference evidence="2" key="1">
    <citation type="journal article" date="2022" name="Mol. Ecol. Resour.">
        <title>The genomes of chicory, endive, great burdock and yacon provide insights into Asteraceae palaeo-polyploidization history and plant inulin production.</title>
        <authorList>
            <person name="Fan W."/>
            <person name="Wang S."/>
            <person name="Wang H."/>
            <person name="Wang A."/>
            <person name="Jiang F."/>
            <person name="Liu H."/>
            <person name="Zhao H."/>
            <person name="Xu D."/>
            <person name="Zhang Y."/>
        </authorList>
    </citation>
    <scope>NUCLEOTIDE SEQUENCE [LARGE SCALE GENOMIC DNA]</scope>
    <source>
        <strain evidence="2">cv. Punajuju</strain>
    </source>
</reference>
<keyword evidence="2" id="KW-1185">Reference proteome</keyword>
<evidence type="ECO:0000313" key="2">
    <source>
        <dbReference type="Proteomes" id="UP001055811"/>
    </source>
</evidence>
<proteinExistence type="predicted"/>
<organism evidence="1 2">
    <name type="scientific">Cichorium intybus</name>
    <name type="common">Chicory</name>
    <dbReference type="NCBI Taxonomy" id="13427"/>
    <lineage>
        <taxon>Eukaryota</taxon>
        <taxon>Viridiplantae</taxon>
        <taxon>Streptophyta</taxon>
        <taxon>Embryophyta</taxon>
        <taxon>Tracheophyta</taxon>
        <taxon>Spermatophyta</taxon>
        <taxon>Magnoliopsida</taxon>
        <taxon>eudicotyledons</taxon>
        <taxon>Gunneridae</taxon>
        <taxon>Pentapetalae</taxon>
        <taxon>asterids</taxon>
        <taxon>campanulids</taxon>
        <taxon>Asterales</taxon>
        <taxon>Asteraceae</taxon>
        <taxon>Cichorioideae</taxon>
        <taxon>Cichorieae</taxon>
        <taxon>Cichoriinae</taxon>
        <taxon>Cichorium</taxon>
    </lineage>
</organism>
<protein>
    <submittedName>
        <fullName evidence="1">Uncharacterized protein</fullName>
    </submittedName>
</protein>
<name>A0ACB9H1K9_CICIN</name>
<reference evidence="1 2" key="2">
    <citation type="journal article" date="2022" name="Mol. Ecol. Resour.">
        <title>The genomes of chicory, endive, great burdock and yacon provide insights into Asteraceae paleo-polyploidization history and plant inulin production.</title>
        <authorList>
            <person name="Fan W."/>
            <person name="Wang S."/>
            <person name="Wang H."/>
            <person name="Wang A."/>
            <person name="Jiang F."/>
            <person name="Liu H."/>
            <person name="Zhao H."/>
            <person name="Xu D."/>
            <person name="Zhang Y."/>
        </authorList>
    </citation>
    <scope>NUCLEOTIDE SEQUENCE [LARGE SCALE GENOMIC DNA]</scope>
    <source>
        <strain evidence="2">cv. Punajuju</strain>
        <tissue evidence="1">Leaves</tissue>
    </source>
</reference>